<evidence type="ECO:0000259" key="2">
    <source>
        <dbReference type="Pfam" id="PF23744"/>
    </source>
</evidence>
<dbReference type="SUPFAM" id="SSF48371">
    <property type="entry name" value="ARM repeat"/>
    <property type="match status" value="1"/>
</dbReference>
<dbReference type="InterPro" id="IPR011989">
    <property type="entry name" value="ARM-like"/>
</dbReference>
<evidence type="ECO:0000313" key="4">
    <source>
        <dbReference type="Proteomes" id="UP000241769"/>
    </source>
</evidence>
<accession>A0A2P6MNV0</accession>
<evidence type="ECO:0000313" key="3">
    <source>
        <dbReference type="EMBL" id="PRP73394.1"/>
    </source>
</evidence>
<evidence type="ECO:0000256" key="1">
    <source>
        <dbReference type="SAM" id="MobiDB-lite"/>
    </source>
</evidence>
<comment type="caution">
    <text evidence="3">The sequence shown here is derived from an EMBL/GenBank/DDBJ whole genome shotgun (WGS) entry which is preliminary data.</text>
</comment>
<dbReference type="InParanoid" id="A0A2P6MNV0"/>
<dbReference type="Pfam" id="PF23744">
    <property type="entry name" value="ARM_LRRK2"/>
    <property type="match status" value="1"/>
</dbReference>
<feature type="compositionally biased region" description="Polar residues" evidence="1">
    <location>
        <begin position="14"/>
        <end position="27"/>
    </location>
</feature>
<dbReference type="Gene3D" id="1.25.10.10">
    <property type="entry name" value="Leucine-rich Repeat Variant"/>
    <property type="match status" value="2"/>
</dbReference>
<dbReference type="EMBL" id="MDYQ01000613">
    <property type="protein sequence ID" value="PRP73394.1"/>
    <property type="molecule type" value="Genomic_DNA"/>
</dbReference>
<sequence length="571" mass="64149">MQGLPIIPIRDSPSMDSVYTPRSATPESHSHADDIDPQLVDLCDSPLSPMLQPLSQLEHILGTIELQSRVRRDACGPTILIYYQTLLTQQLKSVGKARLKISLSLALIAHYRTSSSLSTALWSYLGLNNSMDWEGISAIMRISLEESTSNLLEEWNNTDAGDLDDDEQRGLDEGNRKRIYSQFSECVTGFLLIDGRVCIATMHNQIVSYKSIESEEGTIDMNSIYTDTSNLSGSTIHVSDFSSLKEETRGSYSVTLTLETEQQQKTKILVPYGHRTQQKKWIESIQMSFIRGRIQYMSKEENRGHETIQENAVEAISSFTSLSKQIRVSLMQEEQYGGVIGATLTAMREFPHNYNIQYWGLGAINNFTLKVDYGKMIAGREGAVQVLSDAVRHFSNDTPLQIRACLTVQTLASGVEYNKRDQELQMLALGSLSNLLTSDDVVHEVSDEGVQCITKSMLTFPNNFNIQFYGMGALVNLTHNDHCTKALMSQETMLSVMDAINTFNDNELLIHRGLCYIHSVVKSDEGMDLVVPLIPDDFLSNISATFVQNEHIQLLVEECTPYLKSRWTDYK</sequence>
<feature type="region of interest" description="Disordered" evidence="1">
    <location>
        <begin position="11"/>
        <end position="33"/>
    </location>
</feature>
<keyword evidence="4" id="KW-1185">Reference proteome</keyword>
<protein>
    <recommendedName>
        <fullName evidence="2">LRRK2 ARM repeat domain-containing protein</fullName>
    </recommendedName>
</protein>
<dbReference type="AlphaFoldDB" id="A0A2P6MNV0"/>
<name>A0A2P6MNV0_9EUKA</name>
<dbReference type="InterPro" id="IPR016024">
    <property type="entry name" value="ARM-type_fold"/>
</dbReference>
<organism evidence="3 4">
    <name type="scientific">Planoprotostelium fungivorum</name>
    <dbReference type="NCBI Taxonomy" id="1890364"/>
    <lineage>
        <taxon>Eukaryota</taxon>
        <taxon>Amoebozoa</taxon>
        <taxon>Evosea</taxon>
        <taxon>Variosea</taxon>
        <taxon>Cavosteliida</taxon>
        <taxon>Cavosteliaceae</taxon>
        <taxon>Planoprotostelium</taxon>
    </lineage>
</organism>
<proteinExistence type="predicted"/>
<dbReference type="InterPro" id="IPR056597">
    <property type="entry name" value="ARM_LRRK2"/>
</dbReference>
<gene>
    <name evidence="3" type="ORF">PROFUN_09624</name>
</gene>
<feature type="domain" description="LRRK2 ARM repeat" evidence="2">
    <location>
        <begin position="419"/>
        <end position="523"/>
    </location>
</feature>
<dbReference type="Proteomes" id="UP000241769">
    <property type="component" value="Unassembled WGS sequence"/>
</dbReference>
<reference evidence="3 4" key="1">
    <citation type="journal article" date="2018" name="Genome Biol. Evol.">
        <title>Multiple Roots of Fruiting Body Formation in Amoebozoa.</title>
        <authorList>
            <person name="Hillmann F."/>
            <person name="Forbes G."/>
            <person name="Novohradska S."/>
            <person name="Ferling I."/>
            <person name="Riege K."/>
            <person name="Groth M."/>
            <person name="Westermann M."/>
            <person name="Marz M."/>
            <person name="Spaller T."/>
            <person name="Winckler T."/>
            <person name="Schaap P."/>
            <person name="Glockner G."/>
        </authorList>
    </citation>
    <scope>NUCLEOTIDE SEQUENCE [LARGE SCALE GENOMIC DNA]</scope>
    <source>
        <strain evidence="3 4">Jena</strain>
    </source>
</reference>